<evidence type="ECO:0000313" key="3">
    <source>
        <dbReference type="EMBL" id="CAG5010836.1"/>
    </source>
</evidence>
<dbReference type="InterPro" id="IPR001878">
    <property type="entry name" value="Znf_CCHC"/>
</dbReference>
<dbReference type="Proteomes" id="UP000691718">
    <property type="component" value="Unassembled WGS sequence"/>
</dbReference>
<keyword evidence="1" id="KW-0862">Zinc</keyword>
<evidence type="ECO:0000259" key="2">
    <source>
        <dbReference type="PROSITE" id="PS50158"/>
    </source>
</evidence>
<dbReference type="GO" id="GO:0003676">
    <property type="term" value="F:nucleic acid binding"/>
    <property type="evidence" value="ECO:0007669"/>
    <property type="project" value="InterPro"/>
</dbReference>
<protein>
    <submittedName>
        <fullName evidence="3">(apollo) hypothetical protein</fullName>
    </submittedName>
</protein>
<dbReference type="OrthoDB" id="6932168at2759"/>
<dbReference type="SMART" id="SM00343">
    <property type="entry name" value="ZnF_C2HC"/>
    <property type="match status" value="2"/>
</dbReference>
<reference evidence="3" key="1">
    <citation type="submission" date="2021-04" db="EMBL/GenBank/DDBJ databases">
        <authorList>
            <person name="Tunstrom K."/>
        </authorList>
    </citation>
    <scope>NUCLEOTIDE SEQUENCE</scope>
</reference>
<proteinExistence type="predicted"/>
<accession>A0A8S3X983</accession>
<dbReference type="PROSITE" id="PS50158">
    <property type="entry name" value="ZF_CCHC"/>
    <property type="match status" value="1"/>
</dbReference>
<gene>
    <name evidence="3" type="ORF">PAPOLLO_LOCUS15474</name>
</gene>
<organism evidence="3 4">
    <name type="scientific">Parnassius apollo</name>
    <name type="common">Apollo butterfly</name>
    <name type="synonym">Papilio apollo</name>
    <dbReference type="NCBI Taxonomy" id="110799"/>
    <lineage>
        <taxon>Eukaryota</taxon>
        <taxon>Metazoa</taxon>
        <taxon>Ecdysozoa</taxon>
        <taxon>Arthropoda</taxon>
        <taxon>Hexapoda</taxon>
        <taxon>Insecta</taxon>
        <taxon>Pterygota</taxon>
        <taxon>Neoptera</taxon>
        <taxon>Endopterygota</taxon>
        <taxon>Lepidoptera</taxon>
        <taxon>Glossata</taxon>
        <taxon>Ditrysia</taxon>
        <taxon>Papilionoidea</taxon>
        <taxon>Papilionidae</taxon>
        <taxon>Parnassiinae</taxon>
        <taxon>Parnassini</taxon>
        <taxon>Parnassius</taxon>
        <taxon>Parnassius</taxon>
    </lineage>
</organism>
<feature type="domain" description="CCHC-type" evidence="2">
    <location>
        <begin position="342"/>
        <end position="357"/>
    </location>
</feature>
<dbReference type="EMBL" id="CAJQZP010001037">
    <property type="protein sequence ID" value="CAG5010836.1"/>
    <property type="molecule type" value="Genomic_DNA"/>
</dbReference>
<dbReference type="AlphaFoldDB" id="A0A8S3X983"/>
<sequence>MSVLSNSCTEAIPSQNLSQEIVRTEDPANITDEEFEEARSESSPNLNDEYLLKINEHTDLIQKTLDSSRSVSRLNKESIKRSLEEIKRSTQQLHDQVKNILRQSTLSTENITTSIIRNTIKEEFEKIALKSQQFSAPPLLEPLHSDITPKPIPSYATVVKTTKVTEKPPIPITKPSLIITSKQPVSSSQETIYAWRKSVHFKELTFTPAEVKLVSNHKLRVEFDKQEQRDKILETINRPDSLVSAEITKKLKPMVILKGIYKDTPVAELVDIITNQNTKIKDLRISPEDIIFKFVRNNKNQKLYNAVFMVAPHIWRVIIEIQKVNIDHQRVHVEDFPAFLQCYKCMQFGHTKKHCTEDNTICSHCSSNTHTYKDCPVKKDINKINCHNCTLHAKKYNLNLNTKHSTTSLFCPRVLKQIETCKNKTDYGY</sequence>
<evidence type="ECO:0000256" key="1">
    <source>
        <dbReference type="PROSITE-ProRule" id="PRU00047"/>
    </source>
</evidence>
<comment type="caution">
    <text evidence="3">The sequence shown here is derived from an EMBL/GenBank/DDBJ whole genome shotgun (WGS) entry which is preliminary data.</text>
</comment>
<keyword evidence="1" id="KW-0863">Zinc-finger</keyword>
<name>A0A8S3X983_PARAO</name>
<keyword evidence="4" id="KW-1185">Reference proteome</keyword>
<dbReference type="GO" id="GO:0008270">
    <property type="term" value="F:zinc ion binding"/>
    <property type="evidence" value="ECO:0007669"/>
    <property type="project" value="UniProtKB-KW"/>
</dbReference>
<keyword evidence="1" id="KW-0479">Metal-binding</keyword>
<evidence type="ECO:0000313" key="4">
    <source>
        <dbReference type="Proteomes" id="UP000691718"/>
    </source>
</evidence>